<gene>
    <name evidence="1" type="ORF">SAMN02910414_00788</name>
</gene>
<name>A0A1H3H9J1_9FIRM</name>
<keyword evidence="2" id="KW-1185">Reference proteome</keyword>
<evidence type="ECO:0000313" key="1">
    <source>
        <dbReference type="EMBL" id="SDY12097.1"/>
    </source>
</evidence>
<sequence length="46" mass="5060">MNRRRLIGATMLSLVLTVSNVPMVTVRATEDTSVSNKADFSTDVVY</sequence>
<dbReference type="Proteomes" id="UP000183918">
    <property type="component" value="Unassembled WGS sequence"/>
</dbReference>
<protein>
    <submittedName>
        <fullName evidence="1">Uncharacterized protein</fullName>
    </submittedName>
</protein>
<organism evidence="1 2">
    <name type="scientific">Lachnobacterium bovis DSM 14045</name>
    <dbReference type="NCBI Taxonomy" id="1122142"/>
    <lineage>
        <taxon>Bacteria</taxon>
        <taxon>Bacillati</taxon>
        <taxon>Bacillota</taxon>
        <taxon>Clostridia</taxon>
        <taxon>Lachnospirales</taxon>
        <taxon>Lachnospiraceae</taxon>
        <taxon>Lachnobacterium</taxon>
    </lineage>
</organism>
<dbReference type="STRING" id="1122142.SAMN02910414_00788"/>
<proteinExistence type="predicted"/>
<dbReference type="EMBL" id="FNPG01000008">
    <property type="protein sequence ID" value="SDY12097.1"/>
    <property type="molecule type" value="Genomic_DNA"/>
</dbReference>
<dbReference type="AlphaFoldDB" id="A0A1H3H9J1"/>
<reference evidence="1 2" key="1">
    <citation type="submission" date="2016-10" db="EMBL/GenBank/DDBJ databases">
        <authorList>
            <person name="de Groot N.N."/>
        </authorList>
    </citation>
    <scope>NUCLEOTIDE SEQUENCE [LARGE SCALE GENOMIC DNA]</scope>
    <source>
        <strain evidence="1 2">DSM 14045</strain>
    </source>
</reference>
<evidence type="ECO:0000313" key="2">
    <source>
        <dbReference type="Proteomes" id="UP000183918"/>
    </source>
</evidence>
<accession>A0A1H3H9J1</accession>
<dbReference type="RefSeq" id="WP_278320453.1">
    <property type="nucleotide sequence ID" value="NZ_FNPG01000008.1"/>
</dbReference>